<evidence type="ECO:0000256" key="8">
    <source>
        <dbReference type="SAM" id="MobiDB-lite"/>
    </source>
</evidence>
<dbReference type="InterPro" id="IPR033250">
    <property type="entry name" value="CEP"/>
</dbReference>
<comment type="caution">
    <text evidence="10">The sequence shown here is derived from an EMBL/GenBank/DDBJ whole genome shotgun (WGS) entry which is preliminary data.</text>
</comment>
<evidence type="ECO:0000256" key="3">
    <source>
        <dbReference type="ARBA" id="ARBA00022523"/>
    </source>
</evidence>
<dbReference type="Gramene" id="XM_028379069.1">
    <property type="protein sequence ID" value="XP_028234870.1"/>
    <property type="gene ID" value="LOC114414703"/>
</dbReference>
<accession>A0A445K4C7</accession>
<dbReference type="GO" id="GO:0005179">
    <property type="term" value="F:hormone activity"/>
    <property type="evidence" value="ECO:0007669"/>
    <property type="project" value="UniProtKB-KW"/>
</dbReference>
<evidence type="ECO:0000256" key="7">
    <source>
        <dbReference type="ARBA" id="ARBA00023278"/>
    </source>
</evidence>
<dbReference type="GO" id="GO:1901371">
    <property type="term" value="P:regulation of leaf morphogenesis"/>
    <property type="evidence" value="ECO:0007669"/>
    <property type="project" value="TreeGrafter"/>
</dbReference>
<sequence>MANSKLGFNFMVSAIFLSLMTFHGTFSVQGRPLKMEIKEQVTTHENIIDEIAKAAEYTATWHRHTLEFEDTKNPQYDGVTNDFQPTDPGHSPGAGHSSPHANIVSISKP</sequence>
<feature type="signal peptide" evidence="9">
    <location>
        <begin position="1"/>
        <end position="27"/>
    </location>
</feature>
<dbReference type="GO" id="GO:2000280">
    <property type="term" value="P:regulation of root development"/>
    <property type="evidence" value="ECO:0007669"/>
    <property type="project" value="TreeGrafter"/>
</dbReference>
<evidence type="ECO:0000256" key="4">
    <source>
        <dbReference type="ARBA" id="ARBA00022525"/>
    </source>
</evidence>
<dbReference type="EMBL" id="QZWG01000006">
    <property type="protein sequence ID" value="RZC05655.1"/>
    <property type="molecule type" value="Genomic_DNA"/>
</dbReference>
<dbReference type="Proteomes" id="UP000289340">
    <property type="component" value="Chromosome 6"/>
</dbReference>
<dbReference type="GO" id="GO:1902025">
    <property type="term" value="P:nitrate import"/>
    <property type="evidence" value="ECO:0007669"/>
    <property type="project" value="TreeGrafter"/>
</dbReference>
<keyword evidence="5" id="KW-0372">Hormone</keyword>
<keyword evidence="7" id="KW-0379">Hydroxylation</keyword>
<keyword evidence="3" id="KW-0052">Apoplast</keyword>
<reference evidence="10 11" key="1">
    <citation type="submission" date="2018-09" db="EMBL/GenBank/DDBJ databases">
        <title>A high-quality reference genome of wild soybean provides a powerful tool to mine soybean genomes.</title>
        <authorList>
            <person name="Xie M."/>
            <person name="Chung C.Y.L."/>
            <person name="Li M.-W."/>
            <person name="Wong F.-L."/>
            <person name="Chan T.-F."/>
            <person name="Lam H.-M."/>
        </authorList>
    </citation>
    <scope>NUCLEOTIDE SEQUENCE [LARGE SCALE GENOMIC DNA]</scope>
    <source>
        <strain evidence="11">cv. W05</strain>
        <tissue evidence="10">Hypocotyl of etiolated seedlings</tissue>
    </source>
</reference>
<evidence type="ECO:0000256" key="5">
    <source>
        <dbReference type="ARBA" id="ARBA00022702"/>
    </source>
</evidence>
<evidence type="ECO:0000256" key="2">
    <source>
        <dbReference type="ARBA" id="ARBA00008963"/>
    </source>
</evidence>
<evidence type="ECO:0000313" key="11">
    <source>
        <dbReference type="Proteomes" id="UP000289340"/>
    </source>
</evidence>
<dbReference type="PANTHER" id="PTHR33348:SF39">
    <property type="entry name" value="PRECURSOR OF CEP5"/>
    <property type="match status" value="1"/>
</dbReference>
<feature type="chain" id="PRO_5019207460" description="Transmembrane protein" evidence="9">
    <location>
        <begin position="28"/>
        <end position="109"/>
    </location>
</feature>
<keyword evidence="4" id="KW-0964">Secreted</keyword>
<evidence type="ECO:0000256" key="6">
    <source>
        <dbReference type="ARBA" id="ARBA00022729"/>
    </source>
</evidence>
<organism evidence="10 11">
    <name type="scientific">Glycine soja</name>
    <name type="common">Wild soybean</name>
    <dbReference type="NCBI Taxonomy" id="3848"/>
    <lineage>
        <taxon>Eukaryota</taxon>
        <taxon>Viridiplantae</taxon>
        <taxon>Streptophyta</taxon>
        <taxon>Embryophyta</taxon>
        <taxon>Tracheophyta</taxon>
        <taxon>Spermatophyta</taxon>
        <taxon>Magnoliopsida</taxon>
        <taxon>eudicotyledons</taxon>
        <taxon>Gunneridae</taxon>
        <taxon>Pentapetalae</taxon>
        <taxon>rosids</taxon>
        <taxon>fabids</taxon>
        <taxon>Fabales</taxon>
        <taxon>Fabaceae</taxon>
        <taxon>Papilionoideae</taxon>
        <taxon>50 kb inversion clade</taxon>
        <taxon>NPAAA clade</taxon>
        <taxon>indigoferoid/millettioid clade</taxon>
        <taxon>Phaseoleae</taxon>
        <taxon>Glycine</taxon>
        <taxon>Glycine subgen. Soja</taxon>
    </lineage>
</organism>
<gene>
    <name evidence="10" type="ORF">D0Y65_013660</name>
</gene>
<evidence type="ECO:0000313" key="10">
    <source>
        <dbReference type="EMBL" id="RZC05655.1"/>
    </source>
</evidence>
<feature type="region of interest" description="Disordered" evidence="8">
    <location>
        <begin position="69"/>
        <end position="109"/>
    </location>
</feature>
<dbReference type="GO" id="GO:0006995">
    <property type="term" value="P:cellular response to nitrogen starvation"/>
    <property type="evidence" value="ECO:0007669"/>
    <property type="project" value="UniProtKB-ARBA"/>
</dbReference>
<dbReference type="GO" id="GO:0048364">
    <property type="term" value="P:root development"/>
    <property type="evidence" value="ECO:0007669"/>
    <property type="project" value="InterPro"/>
</dbReference>
<evidence type="ECO:0000256" key="1">
    <source>
        <dbReference type="ARBA" id="ARBA00004271"/>
    </source>
</evidence>
<keyword evidence="6 9" id="KW-0732">Signal</keyword>
<evidence type="ECO:0008006" key="12">
    <source>
        <dbReference type="Google" id="ProtNLM"/>
    </source>
</evidence>
<dbReference type="AlphaFoldDB" id="A0A445K4C7"/>
<dbReference type="GO" id="GO:0048046">
    <property type="term" value="C:apoplast"/>
    <property type="evidence" value="ECO:0007669"/>
    <property type="project" value="UniProtKB-SubCell"/>
</dbReference>
<keyword evidence="11" id="KW-1185">Reference proteome</keyword>
<evidence type="ECO:0000256" key="9">
    <source>
        <dbReference type="SAM" id="SignalP"/>
    </source>
</evidence>
<name>A0A445K4C7_GLYSO</name>
<protein>
    <recommendedName>
        <fullName evidence="12">Transmembrane protein</fullName>
    </recommendedName>
</protein>
<proteinExistence type="inferred from homology"/>
<dbReference type="PANTHER" id="PTHR33348">
    <property type="entry name" value="PRECURSOR OF CEP5"/>
    <property type="match status" value="1"/>
</dbReference>
<comment type="subcellular location">
    <subcellularLocation>
        <location evidence="1">Secreted</location>
        <location evidence="1">Extracellular space</location>
        <location evidence="1">Apoplast</location>
    </subcellularLocation>
</comment>
<comment type="similarity">
    <text evidence="2">Belongs to the C-terminally encoded plant signaling peptide (CEP) family.</text>
</comment>